<dbReference type="Proteomes" id="UP001344906">
    <property type="component" value="Unassembled WGS sequence"/>
</dbReference>
<accession>A0ABQ6FUP7</accession>
<evidence type="ECO:0000313" key="4">
    <source>
        <dbReference type="EMBL" id="GLV57515.1"/>
    </source>
</evidence>
<evidence type="ECO:0000313" key="5">
    <source>
        <dbReference type="Proteomes" id="UP001344906"/>
    </source>
</evidence>
<dbReference type="InterPro" id="IPR011006">
    <property type="entry name" value="CheY-like_superfamily"/>
</dbReference>
<dbReference type="RefSeq" id="WP_338253470.1">
    <property type="nucleotide sequence ID" value="NZ_BSRI01000002.1"/>
</dbReference>
<organism evidence="4 5">
    <name type="scientific">Dictyobacter halimunensis</name>
    <dbReference type="NCBI Taxonomy" id="3026934"/>
    <lineage>
        <taxon>Bacteria</taxon>
        <taxon>Bacillati</taxon>
        <taxon>Chloroflexota</taxon>
        <taxon>Ktedonobacteria</taxon>
        <taxon>Ktedonobacterales</taxon>
        <taxon>Dictyobacteraceae</taxon>
        <taxon>Dictyobacter</taxon>
    </lineage>
</organism>
<feature type="transmembrane region" description="Helical" evidence="2">
    <location>
        <begin position="12"/>
        <end position="33"/>
    </location>
</feature>
<keyword evidence="2" id="KW-0472">Membrane</keyword>
<evidence type="ECO:0000256" key="1">
    <source>
        <dbReference type="PROSITE-ProRule" id="PRU00169"/>
    </source>
</evidence>
<keyword evidence="1" id="KW-0597">Phosphoprotein</keyword>
<keyword evidence="5" id="KW-1185">Reference proteome</keyword>
<dbReference type="PROSITE" id="PS50110">
    <property type="entry name" value="RESPONSE_REGULATORY"/>
    <property type="match status" value="1"/>
</dbReference>
<evidence type="ECO:0000256" key="2">
    <source>
        <dbReference type="SAM" id="Phobius"/>
    </source>
</evidence>
<feature type="modified residue" description="4-aspartylphosphate" evidence="1">
    <location>
        <position position="171"/>
    </location>
</feature>
<dbReference type="SUPFAM" id="SSF52172">
    <property type="entry name" value="CheY-like"/>
    <property type="match status" value="1"/>
</dbReference>
<comment type="caution">
    <text evidence="4">The sequence shown here is derived from an EMBL/GenBank/DDBJ whole genome shotgun (WGS) entry which is preliminary data.</text>
</comment>
<feature type="domain" description="Response regulatory" evidence="3">
    <location>
        <begin position="122"/>
        <end position="239"/>
    </location>
</feature>
<dbReference type="EMBL" id="BSRI01000002">
    <property type="protein sequence ID" value="GLV57515.1"/>
    <property type="molecule type" value="Genomic_DNA"/>
</dbReference>
<keyword evidence="2" id="KW-1133">Transmembrane helix</keyword>
<sequence>MDADQWIKLFNAIISLILGISWPLVALFLLAYLRVPIKKFIENMGEINLKAGPIETTVKKQTIEAAASLGAAAAVAEINEKSSTNQDLAENKITDTDIAREVASLINQIVTPQTLHKIQGAKILWVDDRPSNNYYEREALSALDIRFVLSNSTEDALEKLGKENFNLIISDMGRPPDAHAGYTLLEKVQKLNRDIPYIIYARGGNSPEYQKEARRKGALASVSGPERLFEKVINALAIYDL</sequence>
<gene>
    <name evidence="4" type="ORF">KDH_43510</name>
</gene>
<name>A0ABQ6FUP7_9CHLR</name>
<dbReference type="Gene3D" id="3.40.50.2300">
    <property type="match status" value="1"/>
</dbReference>
<keyword evidence="2" id="KW-0812">Transmembrane</keyword>
<evidence type="ECO:0000259" key="3">
    <source>
        <dbReference type="PROSITE" id="PS50110"/>
    </source>
</evidence>
<protein>
    <submittedName>
        <fullName evidence="4">Response regulator</fullName>
    </submittedName>
</protein>
<dbReference type="CDD" id="cd00156">
    <property type="entry name" value="REC"/>
    <property type="match status" value="1"/>
</dbReference>
<dbReference type="InterPro" id="IPR001789">
    <property type="entry name" value="Sig_transdc_resp-reg_receiver"/>
</dbReference>
<proteinExistence type="predicted"/>
<reference evidence="4 5" key="1">
    <citation type="submission" date="2023-02" db="EMBL/GenBank/DDBJ databases">
        <title>Dictyobacter halimunensis sp. nov., a new member of the class Ktedonobacteria from forest soil in a geothermal area.</title>
        <authorList>
            <person name="Rachmania M.K."/>
            <person name="Ningsih F."/>
            <person name="Sakai Y."/>
            <person name="Yabe S."/>
            <person name="Yokota A."/>
            <person name="Sjamsuridzal W."/>
        </authorList>
    </citation>
    <scope>NUCLEOTIDE SEQUENCE [LARGE SCALE GENOMIC DNA]</scope>
    <source>
        <strain evidence="4 5">S3.2.2.5</strain>
    </source>
</reference>